<gene>
    <name evidence="2" type="ORF">Pcinc_017554</name>
</gene>
<feature type="region of interest" description="Disordered" evidence="1">
    <location>
        <begin position="53"/>
        <end position="75"/>
    </location>
</feature>
<evidence type="ECO:0000313" key="3">
    <source>
        <dbReference type="Proteomes" id="UP001286313"/>
    </source>
</evidence>
<sequence>MPKKIHPAGPSPTPTSPPSTLPSISTSGPTTGTVIHLTEEAEVMDLVEEDMDTPDTQDTQYTHTQDSQDPRSPLLLNKSHYGRLIKDKNGDGAKRLTERKKWIIATFSFLKPHIRRQCTPRSMGLHRKTWMIRRAAESTSPPTTCPPAGYQGHPVIYQEGALTNPAAYQPWVRPGPSSTHRPPFLVPPSSTPCPSSNHSTLDLSQFTTHSFFEMMGSEGQSQARPPPVSSVPPTEPPSDTLETACKNQEKHQEPLLPPK</sequence>
<feature type="compositionally biased region" description="Low complexity" evidence="1">
    <location>
        <begin position="56"/>
        <end position="67"/>
    </location>
</feature>
<evidence type="ECO:0000256" key="1">
    <source>
        <dbReference type="SAM" id="MobiDB-lite"/>
    </source>
</evidence>
<name>A0AAE1KKF0_PETCI</name>
<keyword evidence="3" id="KW-1185">Reference proteome</keyword>
<protein>
    <submittedName>
        <fullName evidence="2">Uncharacterized protein</fullName>
    </submittedName>
</protein>
<feature type="compositionally biased region" description="Pro residues" evidence="1">
    <location>
        <begin position="9"/>
        <end position="20"/>
    </location>
</feature>
<proteinExistence type="predicted"/>
<feature type="region of interest" description="Disordered" evidence="1">
    <location>
        <begin position="174"/>
        <end position="199"/>
    </location>
</feature>
<dbReference type="AlphaFoldDB" id="A0AAE1KKF0"/>
<feature type="region of interest" description="Disordered" evidence="1">
    <location>
        <begin position="1"/>
        <end position="32"/>
    </location>
</feature>
<comment type="caution">
    <text evidence="2">The sequence shown here is derived from an EMBL/GenBank/DDBJ whole genome shotgun (WGS) entry which is preliminary data.</text>
</comment>
<feature type="region of interest" description="Disordered" evidence="1">
    <location>
        <begin position="216"/>
        <end position="259"/>
    </location>
</feature>
<accession>A0AAE1KKF0</accession>
<dbReference type="EMBL" id="JAWQEG010001632">
    <property type="protein sequence ID" value="KAK3877761.1"/>
    <property type="molecule type" value="Genomic_DNA"/>
</dbReference>
<reference evidence="2" key="1">
    <citation type="submission" date="2023-10" db="EMBL/GenBank/DDBJ databases">
        <title>Genome assemblies of two species of porcelain crab, Petrolisthes cinctipes and Petrolisthes manimaculis (Anomura: Porcellanidae).</title>
        <authorList>
            <person name="Angst P."/>
        </authorList>
    </citation>
    <scope>NUCLEOTIDE SEQUENCE</scope>
    <source>
        <strain evidence="2">PB745_01</strain>
        <tissue evidence="2">Gill</tissue>
    </source>
</reference>
<organism evidence="2 3">
    <name type="scientific">Petrolisthes cinctipes</name>
    <name type="common">Flat porcelain crab</name>
    <dbReference type="NCBI Taxonomy" id="88211"/>
    <lineage>
        <taxon>Eukaryota</taxon>
        <taxon>Metazoa</taxon>
        <taxon>Ecdysozoa</taxon>
        <taxon>Arthropoda</taxon>
        <taxon>Crustacea</taxon>
        <taxon>Multicrustacea</taxon>
        <taxon>Malacostraca</taxon>
        <taxon>Eumalacostraca</taxon>
        <taxon>Eucarida</taxon>
        <taxon>Decapoda</taxon>
        <taxon>Pleocyemata</taxon>
        <taxon>Anomura</taxon>
        <taxon>Galatheoidea</taxon>
        <taxon>Porcellanidae</taxon>
        <taxon>Petrolisthes</taxon>
    </lineage>
</organism>
<feature type="compositionally biased region" description="Low complexity" evidence="1">
    <location>
        <begin position="21"/>
        <end position="32"/>
    </location>
</feature>
<dbReference type="Proteomes" id="UP001286313">
    <property type="component" value="Unassembled WGS sequence"/>
</dbReference>
<feature type="compositionally biased region" description="Pro residues" evidence="1">
    <location>
        <begin position="224"/>
        <end position="236"/>
    </location>
</feature>
<evidence type="ECO:0000313" key="2">
    <source>
        <dbReference type="EMBL" id="KAK3877761.1"/>
    </source>
</evidence>